<dbReference type="GeneID" id="112139048"/>
<keyword evidence="1 7" id="KW-0489">Methyltransferase</keyword>
<name>A0A3B3BUL0_ORYME</name>
<evidence type="ECO:0000256" key="2">
    <source>
        <dbReference type="ARBA" id="ARBA00022679"/>
    </source>
</evidence>
<evidence type="ECO:0000256" key="6">
    <source>
        <dbReference type="ARBA" id="ARBA00042810"/>
    </source>
</evidence>
<reference evidence="10" key="1">
    <citation type="submission" date="2025-08" db="UniProtKB">
        <authorList>
            <consortium name="Ensembl"/>
        </authorList>
    </citation>
    <scope>IDENTIFICATION</scope>
</reference>
<evidence type="ECO:0000256" key="9">
    <source>
        <dbReference type="SAM" id="MobiDB-lite"/>
    </source>
</evidence>
<dbReference type="PANTHER" id="PTHR46098:SF1">
    <property type="entry name" value="TRNA (CYTOSINE(38)-C(5))-METHYLTRANSFERASE"/>
    <property type="match status" value="1"/>
</dbReference>
<feature type="compositionally biased region" description="Polar residues" evidence="9">
    <location>
        <begin position="384"/>
        <end position="395"/>
    </location>
</feature>
<evidence type="ECO:0000313" key="10">
    <source>
        <dbReference type="Ensembl" id="ENSOMEP00000008728.1"/>
    </source>
</evidence>
<dbReference type="NCBIfam" id="TIGR00675">
    <property type="entry name" value="dcm"/>
    <property type="match status" value="1"/>
</dbReference>
<evidence type="ECO:0000256" key="5">
    <source>
        <dbReference type="ARBA" id="ARBA00039681"/>
    </source>
</evidence>
<dbReference type="Proteomes" id="UP000261560">
    <property type="component" value="Unplaced"/>
</dbReference>
<dbReference type="AlphaFoldDB" id="A0A3B3BUL0"/>
<evidence type="ECO:0000256" key="3">
    <source>
        <dbReference type="ARBA" id="ARBA00022691"/>
    </source>
</evidence>
<feature type="active site" evidence="7">
    <location>
        <position position="79"/>
    </location>
</feature>
<feature type="region of interest" description="Disordered" evidence="9">
    <location>
        <begin position="384"/>
        <end position="418"/>
    </location>
</feature>
<dbReference type="PANTHER" id="PTHR46098">
    <property type="entry name" value="TRNA (CYTOSINE(38)-C(5))-METHYLTRANSFERASE"/>
    <property type="match status" value="1"/>
</dbReference>
<comment type="similarity">
    <text evidence="7 8">Belongs to the class I-like SAM-binding methyltransferase superfamily. C5-methyltransferase family.</text>
</comment>
<evidence type="ECO:0000256" key="4">
    <source>
        <dbReference type="ARBA" id="ARBA00039081"/>
    </source>
</evidence>
<dbReference type="OrthoDB" id="414133at2759"/>
<keyword evidence="2 7" id="KW-0808">Transferase</keyword>
<dbReference type="PRINTS" id="PR00105">
    <property type="entry name" value="C5METTRFRASE"/>
</dbReference>
<dbReference type="PaxDb" id="30732-ENSOMEP00000008728"/>
<dbReference type="PROSITE" id="PS00095">
    <property type="entry name" value="C5_MTASE_2"/>
    <property type="match status" value="1"/>
</dbReference>
<evidence type="ECO:0000256" key="8">
    <source>
        <dbReference type="RuleBase" id="RU000416"/>
    </source>
</evidence>
<dbReference type="PROSITE" id="PS51679">
    <property type="entry name" value="SAM_MT_C5"/>
    <property type="match status" value="1"/>
</dbReference>
<dbReference type="SMR" id="A0A3B3BUL0"/>
<organism evidence="10 11">
    <name type="scientific">Oryzias melastigma</name>
    <name type="common">Marine medaka</name>
    <dbReference type="NCBI Taxonomy" id="30732"/>
    <lineage>
        <taxon>Eukaryota</taxon>
        <taxon>Metazoa</taxon>
        <taxon>Chordata</taxon>
        <taxon>Craniata</taxon>
        <taxon>Vertebrata</taxon>
        <taxon>Euteleostomi</taxon>
        <taxon>Actinopterygii</taxon>
        <taxon>Neopterygii</taxon>
        <taxon>Teleostei</taxon>
        <taxon>Neoteleostei</taxon>
        <taxon>Acanthomorphata</taxon>
        <taxon>Ovalentaria</taxon>
        <taxon>Atherinomorphae</taxon>
        <taxon>Beloniformes</taxon>
        <taxon>Adrianichthyidae</taxon>
        <taxon>Oryziinae</taxon>
        <taxon>Oryzias</taxon>
    </lineage>
</organism>
<dbReference type="KEGG" id="oml:112139048"/>
<proteinExistence type="inferred from homology"/>
<dbReference type="GO" id="GO:0005634">
    <property type="term" value="C:nucleus"/>
    <property type="evidence" value="ECO:0007669"/>
    <property type="project" value="TreeGrafter"/>
</dbReference>
<keyword evidence="3 7" id="KW-0949">S-adenosyl-L-methionine</keyword>
<accession>A0A3B3BUL0</accession>
<dbReference type="Gene3D" id="3.90.120.10">
    <property type="entry name" value="DNA Methylase, subunit A, domain 2"/>
    <property type="match status" value="1"/>
</dbReference>
<dbReference type="InterPro" id="IPR031303">
    <property type="entry name" value="C5_meth_CS"/>
</dbReference>
<dbReference type="Ensembl" id="ENSOMET00000001962.1">
    <property type="protein sequence ID" value="ENSOMEP00000008728.1"/>
    <property type="gene ID" value="ENSOMEG00000009901.1"/>
</dbReference>
<feature type="region of interest" description="Disordered" evidence="9">
    <location>
        <begin position="184"/>
        <end position="212"/>
    </location>
</feature>
<dbReference type="EC" id="2.1.1.204" evidence="4"/>
<dbReference type="Pfam" id="PF00145">
    <property type="entry name" value="DNA_methylase"/>
    <property type="match status" value="1"/>
</dbReference>
<dbReference type="InterPro" id="IPR029063">
    <property type="entry name" value="SAM-dependent_MTases_sf"/>
</dbReference>
<reference evidence="10" key="2">
    <citation type="submission" date="2025-09" db="UniProtKB">
        <authorList>
            <consortium name="Ensembl"/>
        </authorList>
    </citation>
    <scope>IDENTIFICATION</scope>
</reference>
<keyword evidence="11" id="KW-1185">Reference proteome</keyword>
<dbReference type="InterPro" id="IPR001525">
    <property type="entry name" value="C5_MeTfrase"/>
</dbReference>
<dbReference type="RefSeq" id="XP_024117516.1">
    <property type="nucleotide sequence ID" value="XM_024261748.2"/>
</dbReference>
<dbReference type="SUPFAM" id="SSF53335">
    <property type="entry name" value="S-adenosyl-L-methionine-dependent methyltransferases"/>
    <property type="match status" value="1"/>
</dbReference>
<sequence>MERVRVLELYSGIGGMHYALKESGVPAEVVAAVDINTMANQIYKHNFPDTRLWNKSIEGLTLEDFDALSVDMVMMSPPCQPFTRIGLQGDVSDPRTKSFLHILHLLPRLHRLPRFILLENVKGFETSTARDRLIDTLTECGYFFQEIMASPTSVGIPNSRLRYFLIAHHSTENLRTDSKVWGVSTHPAEDDSASESNAACPRTTGPEEKGSRGPVLYKLETEMQLQRKATQDNNPDVRQIRDFLEPDSQVNVEEYLLLPKTLLRYSLLLDIVQPTSRRSVCFTKGYGRYVEGTGSVLQSCVDSEVQSVFTELELLSEEDRLQQLMSLRLRYFTPREVANLMCFPPCFSFPEHISTIQRYRVLGNSLNVQLVAKLVRLLFSTQPTSSCVNSSSTAPQAPEPGPVSPEETPAYQKERDIL</sequence>
<dbReference type="OMA" id="HYAFKYA"/>
<evidence type="ECO:0000313" key="11">
    <source>
        <dbReference type="Proteomes" id="UP000261560"/>
    </source>
</evidence>
<dbReference type="Gene3D" id="3.40.50.150">
    <property type="entry name" value="Vaccinia Virus protein VP39"/>
    <property type="match status" value="1"/>
</dbReference>
<dbReference type="GeneTree" id="ENSGT00390000016416"/>
<dbReference type="GO" id="GO:0008168">
    <property type="term" value="F:methyltransferase activity"/>
    <property type="evidence" value="ECO:0007669"/>
    <property type="project" value="UniProtKB-KW"/>
</dbReference>
<dbReference type="CTD" id="1787"/>
<dbReference type="STRING" id="30732.ENSOMEP00000008728"/>
<evidence type="ECO:0000256" key="1">
    <source>
        <dbReference type="ARBA" id="ARBA00022603"/>
    </source>
</evidence>
<evidence type="ECO:0000256" key="7">
    <source>
        <dbReference type="PROSITE-ProRule" id="PRU01016"/>
    </source>
</evidence>
<protein>
    <recommendedName>
        <fullName evidence="5">tRNA (cytosine(38)-C(5))-methyltransferase</fullName>
        <ecNumber evidence="4">2.1.1.204</ecNumber>
    </recommendedName>
    <alternativeName>
        <fullName evidence="6">DNA (cytosine-5)-methyltransferase-like protein 2</fullName>
    </alternativeName>
</protein>
<dbReference type="InterPro" id="IPR050750">
    <property type="entry name" value="C5-MTase"/>
</dbReference>
<dbReference type="GO" id="GO:0032259">
    <property type="term" value="P:methylation"/>
    <property type="evidence" value="ECO:0007669"/>
    <property type="project" value="UniProtKB-KW"/>
</dbReference>